<organism evidence="6 7">
    <name type="scientific">Rhodococcus wratislaviensis</name>
    <name type="common">Tsukamurella wratislaviensis</name>
    <dbReference type="NCBI Taxonomy" id="44752"/>
    <lineage>
        <taxon>Bacteria</taxon>
        <taxon>Bacillati</taxon>
        <taxon>Actinomycetota</taxon>
        <taxon>Actinomycetes</taxon>
        <taxon>Mycobacteriales</taxon>
        <taxon>Nocardiaceae</taxon>
        <taxon>Rhodococcus</taxon>
    </lineage>
</organism>
<evidence type="ECO:0000256" key="3">
    <source>
        <dbReference type="PROSITE-ProRule" id="PRU10007"/>
    </source>
</evidence>
<accession>A0A402CD52</accession>
<evidence type="ECO:0000256" key="4">
    <source>
        <dbReference type="RuleBase" id="RU003345"/>
    </source>
</evidence>
<dbReference type="InterPro" id="IPR016161">
    <property type="entry name" value="Ald_DH/histidinol_DH"/>
</dbReference>
<dbReference type="PANTHER" id="PTHR11699">
    <property type="entry name" value="ALDEHYDE DEHYDROGENASE-RELATED"/>
    <property type="match status" value="1"/>
</dbReference>
<evidence type="ECO:0000256" key="2">
    <source>
        <dbReference type="ARBA" id="ARBA00023002"/>
    </source>
</evidence>
<dbReference type="GO" id="GO:0016620">
    <property type="term" value="F:oxidoreductase activity, acting on the aldehyde or oxo group of donors, NAD or NADP as acceptor"/>
    <property type="evidence" value="ECO:0007669"/>
    <property type="project" value="InterPro"/>
</dbReference>
<dbReference type="InterPro" id="IPR015590">
    <property type="entry name" value="Aldehyde_DH_dom"/>
</dbReference>
<feature type="domain" description="Aldehyde dehydrogenase" evidence="5">
    <location>
        <begin position="3"/>
        <end position="454"/>
    </location>
</feature>
<reference evidence="6 7" key="1">
    <citation type="submission" date="2018-11" db="EMBL/GenBank/DDBJ databases">
        <title>Microbial catabolism of amino acid.</title>
        <authorList>
            <person name="Hibi M."/>
            <person name="Ogawa J."/>
        </authorList>
    </citation>
    <scope>NUCLEOTIDE SEQUENCE [LARGE SCALE GENOMIC DNA]</scope>
    <source>
        <strain evidence="6 7">C31-06</strain>
    </source>
</reference>
<keyword evidence="7" id="KW-1185">Reference proteome</keyword>
<dbReference type="SUPFAM" id="SSF53720">
    <property type="entry name" value="ALDH-like"/>
    <property type="match status" value="1"/>
</dbReference>
<dbReference type="PROSITE" id="PS00687">
    <property type="entry name" value="ALDEHYDE_DEHYDR_GLU"/>
    <property type="match status" value="1"/>
</dbReference>
<dbReference type="InterPro" id="IPR029510">
    <property type="entry name" value="Ald_DH_CS_GLU"/>
</dbReference>
<evidence type="ECO:0000259" key="5">
    <source>
        <dbReference type="Pfam" id="PF00171"/>
    </source>
</evidence>
<dbReference type="NCBIfam" id="NF006916">
    <property type="entry name" value="PRK09407.1"/>
    <property type="match status" value="1"/>
</dbReference>
<evidence type="ECO:0000256" key="1">
    <source>
        <dbReference type="ARBA" id="ARBA00009986"/>
    </source>
</evidence>
<feature type="active site" evidence="3">
    <location>
        <position position="227"/>
    </location>
</feature>
<comment type="caution">
    <text evidence="6">The sequence shown here is derived from an EMBL/GenBank/DDBJ whole genome shotgun (WGS) entry which is preliminary data.</text>
</comment>
<keyword evidence="2 4" id="KW-0560">Oxidoreductase</keyword>
<dbReference type="InterPro" id="IPR016162">
    <property type="entry name" value="Ald_DH_N"/>
</dbReference>
<dbReference type="Pfam" id="PF00171">
    <property type="entry name" value="Aldedh"/>
    <property type="match status" value="1"/>
</dbReference>
<proteinExistence type="inferred from homology"/>
<comment type="similarity">
    <text evidence="1 4">Belongs to the aldehyde dehydrogenase family.</text>
</comment>
<dbReference type="Gene3D" id="3.40.309.10">
    <property type="entry name" value="Aldehyde Dehydrogenase, Chain A, domain 2"/>
    <property type="match status" value="1"/>
</dbReference>
<dbReference type="InterPro" id="IPR016163">
    <property type="entry name" value="Ald_DH_C"/>
</dbReference>
<name>A0A402CD52_RHOWR</name>
<dbReference type="AlphaFoldDB" id="A0A402CD52"/>
<dbReference type="FunFam" id="3.40.309.10:FF:000009">
    <property type="entry name" value="Aldehyde dehydrogenase A"/>
    <property type="match status" value="1"/>
</dbReference>
<evidence type="ECO:0000313" key="7">
    <source>
        <dbReference type="Proteomes" id="UP000287519"/>
    </source>
</evidence>
<protein>
    <submittedName>
        <fullName evidence="6">Aldehyde dehydrogenase</fullName>
    </submittedName>
</protein>
<sequence>MSTAAPATGEQLATFRTSTVDDVAAAFTAARTRQRAWAATSPRERAKPFLRLHDLVLANEGLIDIVQAETGKSRNSAFEETLDVAGLALYYGRHASKFLAPRKRAGAIPLATQTRELRQPKGVVGIISPWNYPLSLGVCDIIPALLAGNAVVHKPDTQTALTALRARELIVEAGLDPALWQIVVGEPATVGQPIIDHADHICFTGSTGAGRKIAEAAASRLIGCTLELGGKNPMLVLDDADLDKAAKGAARACFSTAGQLCLSTERLYIAGTIYDEFVPKLVAQTQALKLGKGAAFDYDIGTLTSQRQFDNVERHVADARTHGATVLAGGRPRPDLGPYFYEPTILEDVTPEMEVYANETFGPVVSLYRVDSDDEAVRLANDTEFGLNASVWTSSTARGRRVAEQIRCGTVNINEGYGSAYASNDAPMGGMKASGQGRRHGEHGILEYTELQTIASQHVVGFDPPAGVSTEQNATILAWMYRLMKRCRIK</sequence>
<evidence type="ECO:0000313" key="6">
    <source>
        <dbReference type="EMBL" id="GCE41525.1"/>
    </source>
</evidence>
<dbReference type="CDD" id="cd07101">
    <property type="entry name" value="ALDH_SSADH2_GabD2"/>
    <property type="match status" value="1"/>
</dbReference>
<dbReference type="Proteomes" id="UP000287519">
    <property type="component" value="Unassembled WGS sequence"/>
</dbReference>
<gene>
    <name evidence="6" type="ORF">Rhow_005184</name>
</gene>
<dbReference type="Gene3D" id="3.40.605.10">
    <property type="entry name" value="Aldehyde Dehydrogenase, Chain A, domain 1"/>
    <property type="match status" value="1"/>
</dbReference>
<dbReference type="EMBL" id="BHYM01000045">
    <property type="protein sequence ID" value="GCE41525.1"/>
    <property type="molecule type" value="Genomic_DNA"/>
</dbReference>